<evidence type="ECO:0000313" key="2">
    <source>
        <dbReference type="EMBL" id="KAK1854865.1"/>
    </source>
</evidence>
<keyword evidence="3" id="KW-1185">Reference proteome</keyword>
<proteinExistence type="predicted"/>
<feature type="compositionally biased region" description="Low complexity" evidence="1">
    <location>
        <begin position="78"/>
        <end position="93"/>
    </location>
</feature>
<sequence length="418" mass="45822">MPPKVQLHLVASGIFTDIPCVCKPTARIDAALENGNNVAVASPVCQASSFSNLVNGACGSASPVPTTDNAAVSSHTNTPSTSRRTAPTPSRRPVIPLISPVLRPSSHAPSQKGNPIKDPGRLKFELFAHHQHHPVIQASRRGEVRQRHGWSTRQEEERWSCRGLAASSISPADPSSVDQLALVDHDDPVPLASNRHVHIASQPTNFNLRAKEQASQWVFVRLASGWPAMIMSRHVHEVGWWICHAKGSIVNVRTHHAAVFGQCTASPIASLHLDLQRLQRKYGILQHVDDMSGLSRVHARPGNHRGREGFRLQFDSGSSGLPLPHDSLDLTQNLPLADLSDPHCDPYFPMFNAPSPCYEYWVRDNIFGVRYAVFGFDIQSAGRLGDEEQEQKSANGDSTPNRPSLAWLPKMLVHSLAV</sequence>
<dbReference type="AlphaFoldDB" id="A0AAD9ENA5"/>
<reference evidence="2" key="1">
    <citation type="submission" date="2023-01" db="EMBL/GenBank/DDBJ databases">
        <title>Colletotrichum chrysophilum M932 genome sequence.</title>
        <authorList>
            <person name="Baroncelli R."/>
        </authorList>
    </citation>
    <scope>NUCLEOTIDE SEQUENCE</scope>
    <source>
        <strain evidence="2">M932</strain>
    </source>
</reference>
<feature type="region of interest" description="Disordered" evidence="1">
    <location>
        <begin position="63"/>
        <end position="119"/>
    </location>
</feature>
<comment type="caution">
    <text evidence="2">The sequence shown here is derived from an EMBL/GenBank/DDBJ whole genome shotgun (WGS) entry which is preliminary data.</text>
</comment>
<evidence type="ECO:0000256" key="1">
    <source>
        <dbReference type="SAM" id="MobiDB-lite"/>
    </source>
</evidence>
<dbReference type="EMBL" id="JAQOWY010000030">
    <property type="protein sequence ID" value="KAK1854865.1"/>
    <property type="molecule type" value="Genomic_DNA"/>
</dbReference>
<protein>
    <submittedName>
        <fullName evidence="2">Uncharacterized protein</fullName>
    </submittedName>
</protein>
<feature type="compositionally biased region" description="Polar residues" evidence="1">
    <location>
        <begin position="63"/>
        <end position="77"/>
    </location>
</feature>
<evidence type="ECO:0000313" key="3">
    <source>
        <dbReference type="Proteomes" id="UP001243330"/>
    </source>
</evidence>
<organism evidence="2 3">
    <name type="scientific">Colletotrichum chrysophilum</name>
    <dbReference type="NCBI Taxonomy" id="1836956"/>
    <lineage>
        <taxon>Eukaryota</taxon>
        <taxon>Fungi</taxon>
        <taxon>Dikarya</taxon>
        <taxon>Ascomycota</taxon>
        <taxon>Pezizomycotina</taxon>
        <taxon>Sordariomycetes</taxon>
        <taxon>Hypocreomycetidae</taxon>
        <taxon>Glomerellales</taxon>
        <taxon>Glomerellaceae</taxon>
        <taxon>Colletotrichum</taxon>
        <taxon>Colletotrichum gloeosporioides species complex</taxon>
    </lineage>
</organism>
<accession>A0AAD9ENA5</accession>
<dbReference type="Proteomes" id="UP001243330">
    <property type="component" value="Unassembled WGS sequence"/>
</dbReference>
<gene>
    <name evidence="2" type="ORF">CCHR01_02545</name>
</gene>
<name>A0AAD9ENA5_9PEZI</name>